<dbReference type="AlphaFoldDB" id="A0A3B0XUH0"/>
<dbReference type="GO" id="GO:1990883">
    <property type="term" value="F:18S rRNA cytidine N-acetyltransferase activity"/>
    <property type="evidence" value="ECO:0007669"/>
    <property type="project" value="TreeGrafter"/>
</dbReference>
<dbReference type="GO" id="GO:0000049">
    <property type="term" value="F:tRNA binding"/>
    <property type="evidence" value="ECO:0007669"/>
    <property type="project" value="TreeGrafter"/>
</dbReference>
<dbReference type="InterPro" id="IPR032672">
    <property type="entry name" value="TmcA/NAT10/Kre33"/>
</dbReference>
<dbReference type="EMBL" id="UOFG01000102">
    <property type="protein sequence ID" value="VAW59976.1"/>
    <property type="molecule type" value="Genomic_DNA"/>
</dbReference>
<evidence type="ECO:0000259" key="1">
    <source>
        <dbReference type="Pfam" id="PF13718"/>
    </source>
</evidence>
<dbReference type="PANTHER" id="PTHR10925">
    <property type="entry name" value="N-ACETYLTRANSFERASE 10"/>
    <property type="match status" value="1"/>
</dbReference>
<accession>A0A3B0XUH0</accession>
<reference evidence="2" key="1">
    <citation type="submission" date="2018-06" db="EMBL/GenBank/DDBJ databases">
        <authorList>
            <person name="Zhirakovskaya E."/>
        </authorList>
    </citation>
    <scope>NUCLEOTIDE SEQUENCE</scope>
</reference>
<sequence length="207" mass="23284">PELQQRGLGSYLLQKVGEEEKLAGIDMIGSSFSATQNLLCFWNKAGFSMLRMGFSRDHVTAAHSAVVVKALNAEGGHIARVLAEKFQRNLRLWLKGPLSDLSAEVRAYLLTQLQGDSDKVSEQDRLDIRSFALFNRNYEACMPAITRWIEKMDVSQSTLNERDRDIIGSCVGMNQWSDVVKELGLRGRGQAVQQLRIVLKRLLESED</sequence>
<name>A0A3B0XUH0_9ZZZZ</name>
<dbReference type="Gene3D" id="1.20.120.890">
    <property type="entry name" value="tRNA(Met) cytidine acetyltransferase, tail domain"/>
    <property type="match status" value="1"/>
</dbReference>
<dbReference type="Pfam" id="PF13718">
    <property type="entry name" value="GNAT_acetyltr_2"/>
    <property type="match status" value="1"/>
</dbReference>
<dbReference type="GO" id="GO:1904812">
    <property type="term" value="P:rRNA acetylation involved in maturation of SSU-rRNA"/>
    <property type="evidence" value="ECO:0007669"/>
    <property type="project" value="TreeGrafter"/>
</dbReference>
<feature type="domain" description="N-acetyltransferase" evidence="1">
    <location>
        <begin position="11"/>
        <end position="72"/>
    </location>
</feature>
<dbReference type="PANTHER" id="PTHR10925:SF5">
    <property type="entry name" value="RNA CYTIDINE ACETYLTRANSFERASE"/>
    <property type="match status" value="1"/>
</dbReference>
<gene>
    <name evidence="2" type="ORF">MNBD_GAMMA11-887</name>
</gene>
<dbReference type="InterPro" id="IPR000182">
    <property type="entry name" value="GNAT_dom"/>
</dbReference>
<protein>
    <recommendedName>
        <fullName evidence="1">N-acetyltransferase domain-containing protein</fullName>
    </recommendedName>
</protein>
<dbReference type="InterPro" id="IPR038321">
    <property type="entry name" value="TmcA_C_sf"/>
</dbReference>
<dbReference type="Gene3D" id="3.40.630.30">
    <property type="match status" value="1"/>
</dbReference>
<evidence type="ECO:0000313" key="2">
    <source>
        <dbReference type="EMBL" id="VAW59976.1"/>
    </source>
</evidence>
<organism evidence="2">
    <name type="scientific">hydrothermal vent metagenome</name>
    <dbReference type="NCBI Taxonomy" id="652676"/>
    <lineage>
        <taxon>unclassified sequences</taxon>
        <taxon>metagenomes</taxon>
        <taxon>ecological metagenomes</taxon>
    </lineage>
</organism>
<proteinExistence type="predicted"/>
<feature type="non-terminal residue" evidence="2">
    <location>
        <position position="1"/>
    </location>
</feature>